<feature type="compositionally biased region" description="Polar residues" evidence="1">
    <location>
        <begin position="110"/>
        <end position="135"/>
    </location>
</feature>
<dbReference type="GO" id="GO:0005739">
    <property type="term" value="C:mitochondrion"/>
    <property type="evidence" value="ECO:0007669"/>
    <property type="project" value="TreeGrafter"/>
</dbReference>
<dbReference type="GO" id="GO:1990904">
    <property type="term" value="C:ribonucleoprotein complex"/>
    <property type="evidence" value="ECO:0007669"/>
    <property type="project" value="TreeGrafter"/>
</dbReference>
<accession>A0A7S2RD10</accession>
<evidence type="ECO:0000256" key="1">
    <source>
        <dbReference type="SAM" id="MobiDB-lite"/>
    </source>
</evidence>
<feature type="compositionally biased region" description="Basic residues" evidence="1">
    <location>
        <begin position="639"/>
        <end position="649"/>
    </location>
</feature>
<sequence length="679" mass="76188">MKMEEEPWTTVGRRQPALAQSHKGTEPSPARKDRDHRRTPMRMPDGNRRFPGKVSQKKFGHPKPVDVVRQQGTTYENMQILQKKPTKHVWGNPDAGPSYVSPAHSIGKGDSQNTRPSTRSQVAVKGSTQVNTKSQTTRKKNKPKPSHEIGLGSFLQGPRNGIIIHKKKQPQSKQSKPPTVASSNKGKVSNPNRLDSTVTSMVRQGKTRAPGLKKRKRLTTLKKYIYSGRRYMWYLAEPHRKCVPLVVHPVLYDYVVETPTSSGTLWDGEVVEDEVVQSLDDIICTVEASFEKENWNGCDRANDNSDNDEASGNGEASDDEGGNDSDGKVSSDESENGEAEAGWDSSRLHPVFFGSCFEKVPLDKKMDEDQVVKKDPLEQRFVRTTRLVREYVCQSLSVELNDVVTTLLGRLMFLQERLRKKDPMKLQMRRRLVFGLREVNRGIRSRRCKCIIVALNIEKGPVSSLGEVGLDKAVKELIDNSSPTAEEMERGVEGVEVVFALTRKALGKALGKQRKVSAVGIYNLDGAHEEYKKMLKLTKVLRSHWASITTQERVSGIYATCSDCERFIVDTRYDCMECKTVRCSRCADSCNTKKVPCSSCESCESHPCLYAEVTRCVPRDVVEEQTKLAESKREETKQRKQASRRKATKTKLSPSASVFMPHTSKLVASAPEFIPTNKS</sequence>
<organism evidence="2">
    <name type="scientific">Mucochytrium quahogii</name>
    <dbReference type="NCBI Taxonomy" id="96639"/>
    <lineage>
        <taxon>Eukaryota</taxon>
        <taxon>Sar</taxon>
        <taxon>Stramenopiles</taxon>
        <taxon>Bigyra</taxon>
        <taxon>Labyrinthulomycetes</taxon>
        <taxon>Thraustochytrida</taxon>
        <taxon>Thraustochytriidae</taxon>
        <taxon>Mucochytrium</taxon>
    </lineage>
</organism>
<dbReference type="PANTHER" id="PTHR13284:SF4">
    <property type="entry name" value="C2H2-TYPE DOMAIN-CONTAINING PROTEIN"/>
    <property type="match status" value="1"/>
</dbReference>
<dbReference type="InterPro" id="IPR029064">
    <property type="entry name" value="Ribosomal_eL30-like_sf"/>
</dbReference>
<dbReference type="GO" id="GO:0043021">
    <property type="term" value="F:ribonucleoprotein complex binding"/>
    <property type="evidence" value="ECO:0007669"/>
    <property type="project" value="TreeGrafter"/>
</dbReference>
<dbReference type="PANTHER" id="PTHR13284">
    <property type="entry name" value="GH01354P"/>
    <property type="match status" value="1"/>
</dbReference>
<reference evidence="2" key="1">
    <citation type="submission" date="2021-01" db="EMBL/GenBank/DDBJ databases">
        <authorList>
            <person name="Corre E."/>
            <person name="Pelletier E."/>
            <person name="Niang G."/>
            <person name="Scheremetjew M."/>
            <person name="Finn R."/>
            <person name="Kale V."/>
            <person name="Holt S."/>
            <person name="Cochrane G."/>
            <person name="Meng A."/>
            <person name="Brown T."/>
            <person name="Cohen L."/>
        </authorList>
    </citation>
    <scope>NUCLEOTIDE SEQUENCE</scope>
    <source>
        <strain evidence="2">NY070348D</strain>
    </source>
</reference>
<feature type="region of interest" description="Disordered" evidence="1">
    <location>
        <begin position="1"/>
        <end position="70"/>
    </location>
</feature>
<feature type="region of interest" description="Disordered" evidence="1">
    <location>
        <begin position="295"/>
        <end position="342"/>
    </location>
</feature>
<feature type="region of interest" description="Disordered" evidence="1">
    <location>
        <begin position="627"/>
        <end position="659"/>
    </location>
</feature>
<name>A0A7S2RD10_9STRA</name>
<dbReference type="GO" id="GO:0003730">
    <property type="term" value="F:mRNA 3'-UTR binding"/>
    <property type="evidence" value="ECO:0007669"/>
    <property type="project" value="TreeGrafter"/>
</dbReference>
<dbReference type="EMBL" id="HBHK01003483">
    <property type="protein sequence ID" value="CAD9667492.1"/>
    <property type="molecule type" value="Transcribed_RNA"/>
</dbReference>
<proteinExistence type="predicted"/>
<dbReference type="AlphaFoldDB" id="A0A7S2RD10"/>
<dbReference type="Gene3D" id="3.30.1330.30">
    <property type="match status" value="1"/>
</dbReference>
<gene>
    <name evidence="2" type="ORF">QSP1433_LOCUS2107</name>
</gene>
<protein>
    <submittedName>
        <fullName evidence="2">Uncharacterized protein</fullName>
    </submittedName>
</protein>
<feature type="region of interest" description="Disordered" evidence="1">
    <location>
        <begin position="84"/>
        <end position="194"/>
    </location>
</feature>
<dbReference type="InterPro" id="IPR040051">
    <property type="entry name" value="SECISBP2"/>
</dbReference>
<dbReference type="GO" id="GO:0035368">
    <property type="term" value="F:selenocysteine insertion sequence binding"/>
    <property type="evidence" value="ECO:0007669"/>
    <property type="project" value="InterPro"/>
</dbReference>
<feature type="compositionally biased region" description="Basic and acidic residues" evidence="1">
    <location>
        <begin position="23"/>
        <end position="38"/>
    </location>
</feature>
<feature type="compositionally biased region" description="Polar residues" evidence="1">
    <location>
        <begin position="180"/>
        <end position="194"/>
    </location>
</feature>
<evidence type="ECO:0000313" key="2">
    <source>
        <dbReference type="EMBL" id="CAD9667492.1"/>
    </source>
</evidence>
<feature type="compositionally biased region" description="Basic and acidic residues" evidence="1">
    <location>
        <begin position="627"/>
        <end position="638"/>
    </location>
</feature>
<dbReference type="SUPFAM" id="SSF55315">
    <property type="entry name" value="L30e-like"/>
    <property type="match status" value="1"/>
</dbReference>